<dbReference type="Pfam" id="PF24758">
    <property type="entry name" value="LRR_At5g56370"/>
    <property type="match status" value="1"/>
</dbReference>
<feature type="non-terminal residue" evidence="2">
    <location>
        <position position="1"/>
    </location>
</feature>
<dbReference type="SUPFAM" id="SSF52047">
    <property type="entry name" value="RNI-like"/>
    <property type="match status" value="1"/>
</dbReference>
<dbReference type="PANTHER" id="PTHR31293">
    <property type="entry name" value="RNI-LIKE SUPERFAMILY PROTEIN"/>
    <property type="match status" value="1"/>
</dbReference>
<accession>A0ABQ7Y4C0</accession>
<evidence type="ECO:0000259" key="1">
    <source>
        <dbReference type="Pfam" id="PF24758"/>
    </source>
</evidence>
<dbReference type="InterPro" id="IPR055411">
    <property type="entry name" value="LRR_FXL15/At3g58940/PEG3-like"/>
</dbReference>
<dbReference type="InterPro" id="IPR055294">
    <property type="entry name" value="FBL60-like"/>
</dbReference>
<feature type="domain" description="F-box/LRR-repeat protein 15/At3g58940/PEG3-like LRR" evidence="1">
    <location>
        <begin position="114"/>
        <end position="237"/>
    </location>
</feature>
<comment type="caution">
    <text evidence="2">The sequence shown here is derived from an EMBL/GenBank/DDBJ whole genome shotgun (WGS) entry which is preliminary data.</text>
</comment>
<dbReference type="EMBL" id="JAGKQM010000018">
    <property type="protein sequence ID" value="KAH0863027.1"/>
    <property type="molecule type" value="Genomic_DNA"/>
</dbReference>
<reference evidence="2 3" key="1">
    <citation type="submission" date="2021-05" db="EMBL/GenBank/DDBJ databases">
        <title>Genome Assembly of Synthetic Allotetraploid Brassica napus Reveals Homoeologous Exchanges between Subgenomes.</title>
        <authorList>
            <person name="Davis J.T."/>
        </authorList>
    </citation>
    <scope>NUCLEOTIDE SEQUENCE [LARGE SCALE GENOMIC DNA]</scope>
    <source>
        <strain evidence="3">cv. Da-Ae</strain>
        <tissue evidence="2">Seedling</tissue>
    </source>
</reference>
<evidence type="ECO:0000313" key="2">
    <source>
        <dbReference type="EMBL" id="KAH0863027.1"/>
    </source>
</evidence>
<gene>
    <name evidence="2" type="ORF">HID58_080238</name>
</gene>
<proteinExistence type="predicted"/>
<protein>
    <recommendedName>
        <fullName evidence="1">F-box/LRR-repeat protein 15/At3g58940/PEG3-like LRR domain-containing protein</fullName>
    </recommendedName>
</protein>
<evidence type="ECO:0000313" key="3">
    <source>
        <dbReference type="Proteomes" id="UP000824890"/>
    </source>
</evidence>
<name>A0ABQ7Y4C0_BRANA</name>
<dbReference type="Proteomes" id="UP000824890">
    <property type="component" value="Unassembled WGS sequence"/>
</dbReference>
<sequence length="514" mass="58798">RRWIGLAVYLTKFVAIYCPSLPTNLAALTSVLSTRWRNLLAFVPNLDITSHNKIVQLDGFSYYVLYCDICIRGIYVGTMRSFRGFIDRVLALQGDSSIKKVSLKCINHIHPDHLDRWICNVLRRGVLDLEIFIDDADGDDDFNYLLPQEMFVSRTLVKLKLGNIEWWPGAEGTFLPKLKTLVVNVWGCSSDKLENILPAFPVLEELYIESITWKDSGDSVSSASLKKLTIHANGRQSMIAHITTTTRNMRGAKATAEKRQTRLWSRRSASASPLHHQHRAGKEKQWCDIASVSGQAWWYKPVVVVRWRCESNVAYSDEVARYYPKVNLPNLVEAVLDLNIRDLDYMKLYRERNDDGLRNYVVLRCGNLCKLMTRIGNLFSICFESMPTFNNLKMLRISGSVHPVGWQAMPVLLQNCPHLETLQMEYLCVWDCISLEEKGGWLISCPVEKIVEKILIEMFRGTKGAIGTVKHLLESLSCLKEITLFAGRDYPTDIFDLVVKMVNLCNGSYRTELW</sequence>
<organism evidence="2 3">
    <name type="scientific">Brassica napus</name>
    <name type="common">Rape</name>
    <dbReference type="NCBI Taxonomy" id="3708"/>
    <lineage>
        <taxon>Eukaryota</taxon>
        <taxon>Viridiplantae</taxon>
        <taxon>Streptophyta</taxon>
        <taxon>Embryophyta</taxon>
        <taxon>Tracheophyta</taxon>
        <taxon>Spermatophyta</taxon>
        <taxon>Magnoliopsida</taxon>
        <taxon>eudicotyledons</taxon>
        <taxon>Gunneridae</taxon>
        <taxon>Pentapetalae</taxon>
        <taxon>rosids</taxon>
        <taxon>malvids</taxon>
        <taxon>Brassicales</taxon>
        <taxon>Brassicaceae</taxon>
        <taxon>Brassiceae</taxon>
        <taxon>Brassica</taxon>
    </lineage>
</organism>
<dbReference type="PANTHER" id="PTHR31293:SF25">
    <property type="entry name" value="F-BOX_RNI SUPERFAMILY PROTEIN"/>
    <property type="match status" value="1"/>
</dbReference>
<keyword evidence="3" id="KW-1185">Reference proteome</keyword>